<dbReference type="InterPro" id="IPR001279">
    <property type="entry name" value="Metallo-B-lactamas"/>
</dbReference>
<protein>
    <submittedName>
        <fullName evidence="2">FprA family A-type flavoprotein</fullName>
    </submittedName>
</protein>
<dbReference type="SMART" id="SM00849">
    <property type="entry name" value="Lactamase_B"/>
    <property type="match status" value="1"/>
</dbReference>
<evidence type="ECO:0000313" key="2">
    <source>
        <dbReference type="EMBL" id="HDS10447.1"/>
    </source>
</evidence>
<dbReference type="InterPro" id="IPR029039">
    <property type="entry name" value="Flavoprotein-like_sf"/>
</dbReference>
<dbReference type="PANTHER" id="PTHR43717">
    <property type="entry name" value="ANAEROBIC NITRIC OXIDE REDUCTASE FLAVORUBREDOXIN"/>
    <property type="match status" value="1"/>
</dbReference>
<organism evidence="2">
    <name type="scientific">Fervidicoccus fontis</name>
    <dbReference type="NCBI Taxonomy" id="683846"/>
    <lineage>
        <taxon>Archaea</taxon>
        <taxon>Thermoproteota</taxon>
        <taxon>Thermoprotei</taxon>
        <taxon>Fervidicoccales</taxon>
        <taxon>Fervidicoccaceae</taxon>
        <taxon>Fervidicoccus</taxon>
    </lineage>
</organism>
<dbReference type="EMBL" id="DSDY01000074">
    <property type="protein sequence ID" value="HDS10447.1"/>
    <property type="molecule type" value="Genomic_DNA"/>
</dbReference>
<dbReference type="InterPro" id="IPR008254">
    <property type="entry name" value="Flavodoxin/NO_synth"/>
</dbReference>
<dbReference type="InterPro" id="IPR045761">
    <property type="entry name" value="ODP_dom"/>
</dbReference>
<comment type="caution">
    <text evidence="2">The sequence shown here is derived from an EMBL/GenBank/DDBJ whole genome shotgun (WGS) entry which is preliminary data.</text>
</comment>
<dbReference type="Pfam" id="PF19583">
    <property type="entry name" value="ODP"/>
    <property type="match status" value="1"/>
</dbReference>
<dbReference type="GO" id="GO:0010181">
    <property type="term" value="F:FMN binding"/>
    <property type="evidence" value="ECO:0007669"/>
    <property type="project" value="InterPro"/>
</dbReference>
<dbReference type="Gene3D" id="3.40.50.360">
    <property type="match status" value="1"/>
</dbReference>
<evidence type="ECO:0000259" key="1">
    <source>
        <dbReference type="PROSITE" id="PS50902"/>
    </source>
</evidence>
<dbReference type="AlphaFoldDB" id="A0A7C1HWL7"/>
<sequence>MVDYIIQKVVEDIYILRLNDSSTKYFEALWEIPEGVTYNSFVVFTDDRVIVVDGWKKGYEQIYIEALKEVVEPGNINYIIVNHSEPDHSGTIPTLAKVAKQSLILGHRMAIEILRSFYGLEAKYRPVNDGELVKISEGETLVAHHVPWLHWPDTIVSYFVEKKALFSCDVFGSYGIPSRVFYEELGDDEKRLFNHYAKKYFVNIIGKYVDWVTKNLLKLSSLLNNIEIVAPGHGPIYKNVETPLSLYRYLGSKAIERRKTVIVYASMYGFTENIINTLIEEIEKKWIHPLVFRITDKNQPVYSELITELFDAENIVIGTPNYDSDIYPSIKYVAELMKAKIPPDNKRIVLLSSYGWGAVAAKKLNDVLSEKGFRVVDIVEFKGRPTENTVDFLKRVVEKIT</sequence>
<dbReference type="PROSITE" id="PS50902">
    <property type="entry name" value="FLAVODOXIN_LIKE"/>
    <property type="match status" value="1"/>
</dbReference>
<dbReference type="CDD" id="cd07709">
    <property type="entry name" value="flavodiiron_proteins_MBL-fold"/>
    <property type="match status" value="1"/>
</dbReference>
<dbReference type="Gene3D" id="3.60.15.10">
    <property type="entry name" value="Ribonuclease Z/Hydroxyacylglutathione hydrolase-like"/>
    <property type="match status" value="1"/>
</dbReference>
<dbReference type="PANTHER" id="PTHR43717:SF1">
    <property type="entry name" value="ANAEROBIC NITRIC OXIDE REDUCTASE FLAVORUBREDOXIN"/>
    <property type="match status" value="1"/>
</dbReference>
<dbReference type="SUPFAM" id="SSF52218">
    <property type="entry name" value="Flavoproteins"/>
    <property type="match status" value="1"/>
</dbReference>
<reference evidence="2" key="1">
    <citation type="journal article" date="2020" name="mSystems">
        <title>Genome- and Community-Level Interaction Insights into Carbon Utilization and Element Cycling Functions of Hydrothermarchaeota in Hydrothermal Sediment.</title>
        <authorList>
            <person name="Zhou Z."/>
            <person name="Liu Y."/>
            <person name="Xu W."/>
            <person name="Pan J."/>
            <person name="Luo Z.H."/>
            <person name="Li M."/>
        </authorList>
    </citation>
    <scope>NUCLEOTIDE SEQUENCE [LARGE SCALE GENOMIC DNA]</scope>
    <source>
        <strain evidence="2">SpSt-123</strain>
    </source>
</reference>
<gene>
    <name evidence="2" type="ORF">ENO04_02315</name>
</gene>
<proteinExistence type="predicted"/>
<dbReference type="SUPFAM" id="SSF56281">
    <property type="entry name" value="Metallo-hydrolase/oxidoreductase"/>
    <property type="match status" value="1"/>
</dbReference>
<dbReference type="InterPro" id="IPR036866">
    <property type="entry name" value="RibonucZ/Hydroxyglut_hydro"/>
</dbReference>
<accession>A0A7C1HWL7</accession>
<name>A0A7C1HWL7_9CREN</name>
<feature type="domain" description="Flavodoxin-like" evidence="1">
    <location>
        <begin position="260"/>
        <end position="401"/>
    </location>
</feature>